<dbReference type="InterPro" id="IPR043504">
    <property type="entry name" value="Peptidase_S1_PA_chymotrypsin"/>
</dbReference>
<dbReference type="EMBL" id="CP091244">
    <property type="protein sequence ID" value="UJS23115.1"/>
    <property type="molecule type" value="Genomic_DNA"/>
</dbReference>
<proteinExistence type="predicted"/>
<dbReference type="GO" id="GO:0006508">
    <property type="term" value="P:proteolysis"/>
    <property type="evidence" value="ECO:0007669"/>
    <property type="project" value="UniProtKB-KW"/>
</dbReference>
<dbReference type="RefSeq" id="WP_236496998.1">
    <property type="nucleotide sequence ID" value="NZ_CP091244.1"/>
</dbReference>
<reference evidence="1" key="1">
    <citation type="journal article" date="2022" name="Microorganisms">
        <title>Two New Species of Filamentous Sulfur Bacteria of the Genus Thiothrix, Thiothrix winogradskyi sp. nov. and 'Candidatus Thiothrix sulfatifontis' sp. nov.</title>
        <authorList>
            <person name="Ravin N.V."/>
            <person name="Rossetti S."/>
            <person name="Beletsky A.V."/>
            <person name="Kadnikov V.V."/>
            <person name="Rudenko T.S."/>
            <person name="Smolyakov D.D."/>
            <person name="Moskvitina M.I."/>
            <person name="Gureeva M.V."/>
            <person name="Mardanov A.V."/>
            <person name="Grabovich M.Y."/>
        </authorList>
    </citation>
    <scope>NUCLEOTIDE SEQUENCE</scope>
    <source>
        <strain evidence="1">CT3</strain>
    </source>
</reference>
<evidence type="ECO:0000313" key="1">
    <source>
        <dbReference type="EMBL" id="UJS23115.1"/>
    </source>
</evidence>
<organism evidence="1 2">
    <name type="scientific">Thiothrix winogradskyi</name>
    <dbReference type="NCBI Taxonomy" id="96472"/>
    <lineage>
        <taxon>Bacteria</taxon>
        <taxon>Pseudomonadati</taxon>
        <taxon>Pseudomonadota</taxon>
        <taxon>Gammaproteobacteria</taxon>
        <taxon>Thiotrichales</taxon>
        <taxon>Thiotrichaceae</taxon>
        <taxon>Thiothrix</taxon>
    </lineage>
</organism>
<sequence>MNPHLIVKITVLRTDQDKHGKTRTRTGTGYVIADGLVLTAHHVVEFAERDKMQPIQLEWTKLSNKDDPCTAQMTKVIWAKHDVAILECVMPALVKAHSVNLPKLAISKVVSRKHWESAGYPKIKQFQLEDATGEFGVDLDEPTLNLTLTDTYDHVSVPKELIETGWGGMSGAPVFSLDSGQLQAVIIVHNLWMKQRLVAVSIPWLLHNEELFREIVKPAKQVTAQLHAKVKAEATRILDGQAVLREKLKAALKLDSCAIAADIAAHLVEKQEVSQAVGVLAQISLELDKKKPESLKERWEDYLTHVEQLCGWLLINSVDPDWWLQHEASLQSIAQDSVTRSLSLDTQAYVEVIISRSLLQQARYDLDEYGDPIPASSIHDPMVFDGHTAGASDIQILSEIFKQLRRVDSAPQDVDRLLADIQKTARALSKRQGGKPIYYIVSNTYLEMLKDLACYPKLKEKLAGCVQFICCVQTSLDELSPCREDQSSLLEDLAVILRLKNPKRVAAHV</sequence>
<keyword evidence="1" id="KW-0645">Protease</keyword>
<name>A0ABY3SXF1_9GAMM</name>
<gene>
    <name evidence="1" type="ORF">L2Y54_14325</name>
</gene>
<dbReference type="GO" id="GO:0008233">
    <property type="term" value="F:peptidase activity"/>
    <property type="evidence" value="ECO:0007669"/>
    <property type="project" value="UniProtKB-KW"/>
</dbReference>
<keyword evidence="2" id="KW-1185">Reference proteome</keyword>
<protein>
    <submittedName>
        <fullName evidence="1">Serine protease</fullName>
    </submittedName>
</protein>
<dbReference type="SUPFAM" id="SSF50494">
    <property type="entry name" value="Trypsin-like serine proteases"/>
    <property type="match status" value="1"/>
</dbReference>
<dbReference type="InterPro" id="IPR009003">
    <property type="entry name" value="Peptidase_S1_PA"/>
</dbReference>
<keyword evidence="1" id="KW-0378">Hydrolase</keyword>
<accession>A0ABY3SXF1</accession>
<dbReference type="Pfam" id="PF13365">
    <property type="entry name" value="Trypsin_2"/>
    <property type="match status" value="1"/>
</dbReference>
<dbReference type="Gene3D" id="2.40.10.10">
    <property type="entry name" value="Trypsin-like serine proteases"/>
    <property type="match status" value="1"/>
</dbReference>
<evidence type="ECO:0000313" key="2">
    <source>
        <dbReference type="Proteomes" id="UP001054801"/>
    </source>
</evidence>
<dbReference type="Proteomes" id="UP001054801">
    <property type="component" value="Chromosome"/>
</dbReference>